<evidence type="ECO:0000256" key="1">
    <source>
        <dbReference type="ARBA" id="ARBA00007626"/>
    </source>
</evidence>
<dbReference type="NCBIfam" id="TIGR00756">
    <property type="entry name" value="PPR"/>
    <property type="match status" value="5"/>
</dbReference>
<evidence type="ECO:0008006" key="6">
    <source>
        <dbReference type="Google" id="ProtNLM"/>
    </source>
</evidence>
<dbReference type="Proteomes" id="UP000886595">
    <property type="component" value="Unassembled WGS sequence"/>
</dbReference>
<protein>
    <recommendedName>
        <fullName evidence="6">Pentatricopeptide repeat-containing protein</fullName>
    </recommendedName>
</protein>
<dbReference type="InterPro" id="IPR002885">
    <property type="entry name" value="PPR_rpt"/>
</dbReference>
<proteinExistence type="inferred from homology"/>
<gene>
    <name evidence="4" type="ORF">Bca52824_013511</name>
</gene>
<evidence type="ECO:0000313" key="4">
    <source>
        <dbReference type="EMBL" id="KAG2320298.1"/>
    </source>
</evidence>
<organism evidence="4 5">
    <name type="scientific">Brassica carinata</name>
    <name type="common">Ethiopian mustard</name>
    <name type="synonym">Abyssinian cabbage</name>
    <dbReference type="NCBI Taxonomy" id="52824"/>
    <lineage>
        <taxon>Eukaryota</taxon>
        <taxon>Viridiplantae</taxon>
        <taxon>Streptophyta</taxon>
        <taxon>Embryophyta</taxon>
        <taxon>Tracheophyta</taxon>
        <taxon>Spermatophyta</taxon>
        <taxon>Magnoliopsida</taxon>
        <taxon>eudicotyledons</taxon>
        <taxon>Gunneridae</taxon>
        <taxon>Pentapetalae</taxon>
        <taxon>rosids</taxon>
        <taxon>malvids</taxon>
        <taxon>Brassicales</taxon>
        <taxon>Brassicaceae</taxon>
        <taxon>Brassiceae</taxon>
        <taxon>Brassica</taxon>
    </lineage>
</organism>
<accession>A0A8X7VY77</accession>
<sequence>MIILKPPPQCASRIPSLRLSTLFLHSGALDAKLPAAVEEDDDAETVYRMISGSNLQGESLRSSGIHLSKDLIDRVLKRVRFSHGNPLQALDFYRYAAARRGFSHSSFSLDTMLYILGRNRKFDQIWEVLIEAKRKDRSLITPRTMQVVLGRVAKLSSLRQTVESFWKFKRLVPPHFFHTSASLNALLTTLCQEKTMTDARNVYHSLKHQFQPDLQTFNILLSGWRSSEEAEAFFHEMREKGLKPDVVTYNSLIDVYCKAREMDKAYKLIDKMREEDVTPDVITYTTLIGGLGLIGQPDKAREVLKEMKEYGCYPDVPAYNAAIRNYCISRRLRDADMLVDEMVKKGLSPNATTYNLFFRVLSLSNDLGRSWELYERMLGNGCLPNTQSCMFLIKMFKRHERVDMALRFWEDMVVKGFGSYSLVSDVLLDLLCDLAKVDEAEKCLLEMVDKGHRPSNVSFKRIMLLMELANKHEELSNLKQKMAVFSTEIQQ</sequence>
<dbReference type="PROSITE" id="PS51375">
    <property type="entry name" value="PPR"/>
    <property type="match status" value="4"/>
</dbReference>
<keyword evidence="5" id="KW-1185">Reference proteome</keyword>
<dbReference type="AlphaFoldDB" id="A0A8X7VY77"/>
<name>A0A8X7VY77_BRACI</name>
<keyword evidence="2" id="KW-0677">Repeat</keyword>
<comment type="similarity">
    <text evidence="1">Belongs to the PPR family. P subfamily.</text>
</comment>
<dbReference type="PANTHER" id="PTHR47447">
    <property type="entry name" value="OS03G0856100 PROTEIN"/>
    <property type="match status" value="1"/>
</dbReference>
<dbReference type="Gene3D" id="1.25.40.10">
    <property type="entry name" value="Tetratricopeptide repeat domain"/>
    <property type="match status" value="3"/>
</dbReference>
<dbReference type="Pfam" id="PF13041">
    <property type="entry name" value="PPR_2"/>
    <property type="match status" value="2"/>
</dbReference>
<feature type="repeat" description="PPR" evidence="3">
    <location>
        <begin position="315"/>
        <end position="349"/>
    </location>
</feature>
<reference evidence="4 5" key="1">
    <citation type="submission" date="2020-02" db="EMBL/GenBank/DDBJ databases">
        <authorList>
            <person name="Ma Q."/>
            <person name="Huang Y."/>
            <person name="Song X."/>
            <person name="Pei D."/>
        </authorList>
    </citation>
    <scope>NUCLEOTIDE SEQUENCE [LARGE SCALE GENOMIC DNA]</scope>
    <source>
        <strain evidence="4">Sxm20200214</strain>
        <tissue evidence="4">Leaf</tissue>
    </source>
</reference>
<evidence type="ECO:0000256" key="2">
    <source>
        <dbReference type="ARBA" id="ARBA00022737"/>
    </source>
</evidence>
<feature type="repeat" description="PPR" evidence="3">
    <location>
        <begin position="350"/>
        <end position="384"/>
    </location>
</feature>
<evidence type="ECO:0000256" key="3">
    <source>
        <dbReference type="PROSITE-ProRule" id="PRU00708"/>
    </source>
</evidence>
<feature type="repeat" description="PPR" evidence="3">
    <location>
        <begin position="245"/>
        <end position="279"/>
    </location>
</feature>
<dbReference type="OrthoDB" id="185373at2759"/>
<dbReference type="PANTHER" id="PTHR47447:SF23">
    <property type="entry name" value="PENTACOTRIPEPTIDE-REPEAT REGION OF PRORP DOMAIN-CONTAINING PROTEIN"/>
    <property type="match status" value="1"/>
</dbReference>
<comment type="caution">
    <text evidence="4">The sequence shown here is derived from an EMBL/GenBank/DDBJ whole genome shotgun (WGS) entry which is preliminary data.</text>
</comment>
<dbReference type="InterPro" id="IPR011990">
    <property type="entry name" value="TPR-like_helical_dom_sf"/>
</dbReference>
<evidence type="ECO:0000313" key="5">
    <source>
        <dbReference type="Proteomes" id="UP000886595"/>
    </source>
</evidence>
<dbReference type="Pfam" id="PF01535">
    <property type="entry name" value="PPR"/>
    <property type="match status" value="3"/>
</dbReference>
<dbReference type="EMBL" id="JAAMPC010000003">
    <property type="protein sequence ID" value="KAG2320298.1"/>
    <property type="molecule type" value="Genomic_DNA"/>
</dbReference>
<feature type="repeat" description="PPR" evidence="3">
    <location>
        <begin position="280"/>
        <end position="314"/>
    </location>
</feature>